<evidence type="ECO:0000313" key="1">
    <source>
        <dbReference type="EMBL" id="SVD48762.1"/>
    </source>
</evidence>
<protein>
    <submittedName>
        <fullName evidence="1">Uncharacterized protein</fullName>
    </submittedName>
</protein>
<organism evidence="1">
    <name type="scientific">marine metagenome</name>
    <dbReference type="NCBI Taxonomy" id="408172"/>
    <lineage>
        <taxon>unclassified sequences</taxon>
        <taxon>metagenomes</taxon>
        <taxon>ecological metagenomes</taxon>
    </lineage>
</organism>
<accession>A0A382VQJ2</accession>
<gene>
    <name evidence="1" type="ORF">METZ01_LOCUS401616</name>
</gene>
<proteinExistence type="predicted"/>
<dbReference type="EMBL" id="UINC01153828">
    <property type="protein sequence ID" value="SVD48762.1"/>
    <property type="molecule type" value="Genomic_DNA"/>
</dbReference>
<sequence length="138" mass="15614">MRKNQNINLDVLNTVLNATTLSNLARIHAKDTAPRTSTPLTKDQAGRAKRMHAKWQAHTTGNAYVLYVQNRTSDHSFRVQSHGKNAWQAVRRYYKGLDNKGNWVWQCTKVVAVYSCANDQVAQAGKLLHGQAQDRAPW</sequence>
<reference evidence="1" key="1">
    <citation type="submission" date="2018-05" db="EMBL/GenBank/DDBJ databases">
        <authorList>
            <person name="Lanie J.A."/>
            <person name="Ng W.-L."/>
            <person name="Kazmierczak K.M."/>
            <person name="Andrzejewski T.M."/>
            <person name="Davidsen T.M."/>
            <person name="Wayne K.J."/>
            <person name="Tettelin H."/>
            <person name="Glass J.I."/>
            <person name="Rusch D."/>
            <person name="Podicherti R."/>
            <person name="Tsui H.-C.T."/>
            <person name="Winkler M.E."/>
        </authorList>
    </citation>
    <scope>NUCLEOTIDE SEQUENCE</scope>
</reference>
<dbReference type="AlphaFoldDB" id="A0A382VQJ2"/>
<name>A0A382VQJ2_9ZZZZ</name>